<dbReference type="STRING" id="388280.SAMN04488057_11418"/>
<organism evidence="3 4">
    <name type="scientific">Cyclobacterium lianum</name>
    <dbReference type="NCBI Taxonomy" id="388280"/>
    <lineage>
        <taxon>Bacteria</taxon>
        <taxon>Pseudomonadati</taxon>
        <taxon>Bacteroidota</taxon>
        <taxon>Cytophagia</taxon>
        <taxon>Cytophagales</taxon>
        <taxon>Cyclobacteriaceae</taxon>
        <taxon>Cyclobacterium</taxon>
    </lineage>
</organism>
<keyword evidence="1" id="KW-1133">Transmembrane helix</keyword>
<proteinExistence type="predicted"/>
<evidence type="ECO:0000259" key="2">
    <source>
        <dbReference type="Pfam" id="PF07786"/>
    </source>
</evidence>
<dbReference type="PANTHER" id="PTHR31061:SF24">
    <property type="entry name" value="LD22376P"/>
    <property type="match status" value="1"/>
</dbReference>
<dbReference type="RefSeq" id="WP_073096534.1">
    <property type="nucleotide sequence ID" value="NZ_FRCY01000014.1"/>
</dbReference>
<evidence type="ECO:0000313" key="3">
    <source>
        <dbReference type="EMBL" id="SHN25388.1"/>
    </source>
</evidence>
<dbReference type="OrthoDB" id="9788724at2"/>
<feature type="transmembrane region" description="Helical" evidence="1">
    <location>
        <begin position="228"/>
        <end position="246"/>
    </location>
</feature>
<dbReference type="Proteomes" id="UP000184513">
    <property type="component" value="Unassembled WGS sequence"/>
</dbReference>
<feature type="transmembrane region" description="Helical" evidence="1">
    <location>
        <begin position="12"/>
        <end position="31"/>
    </location>
</feature>
<dbReference type="AlphaFoldDB" id="A0A1M7Q4Y3"/>
<dbReference type="GO" id="GO:0016746">
    <property type="term" value="F:acyltransferase activity"/>
    <property type="evidence" value="ECO:0007669"/>
    <property type="project" value="UniProtKB-KW"/>
</dbReference>
<keyword evidence="1" id="KW-0472">Membrane</keyword>
<feature type="transmembrane region" description="Helical" evidence="1">
    <location>
        <begin position="115"/>
        <end position="132"/>
    </location>
</feature>
<keyword evidence="3" id="KW-0808">Transferase</keyword>
<feature type="transmembrane region" description="Helical" evidence="1">
    <location>
        <begin position="195"/>
        <end position="216"/>
    </location>
</feature>
<dbReference type="InterPro" id="IPR012429">
    <property type="entry name" value="HGSNAT_cat"/>
</dbReference>
<keyword evidence="1" id="KW-0812">Transmembrane</keyword>
<reference evidence="3 4" key="1">
    <citation type="submission" date="2016-11" db="EMBL/GenBank/DDBJ databases">
        <authorList>
            <person name="Jaros S."/>
            <person name="Januszkiewicz K."/>
            <person name="Wedrychowicz H."/>
        </authorList>
    </citation>
    <scope>NUCLEOTIDE SEQUENCE [LARGE SCALE GENOMIC DNA]</scope>
    <source>
        <strain evidence="3 4">CGMCC 1.6102</strain>
    </source>
</reference>
<evidence type="ECO:0000313" key="4">
    <source>
        <dbReference type="Proteomes" id="UP000184513"/>
    </source>
</evidence>
<dbReference type="Pfam" id="PF07786">
    <property type="entry name" value="HGSNAT_cat"/>
    <property type="match status" value="1"/>
</dbReference>
<feature type="domain" description="Heparan-alpha-glucosaminide N-acetyltransferase catalytic" evidence="2">
    <location>
        <begin position="7"/>
        <end position="226"/>
    </location>
</feature>
<feature type="transmembrane region" description="Helical" evidence="1">
    <location>
        <begin position="51"/>
        <end position="69"/>
    </location>
</feature>
<keyword evidence="4" id="KW-1185">Reference proteome</keyword>
<evidence type="ECO:0000256" key="1">
    <source>
        <dbReference type="SAM" id="Phobius"/>
    </source>
</evidence>
<feature type="transmembrane region" description="Helical" evidence="1">
    <location>
        <begin position="288"/>
        <end position="312"/>
    </location>
</feature>
<gene>
    <name evidence="3" type="ORF">SAMN04488057_11418</name>
</gene>
<keyword evidence="3" id="KW-0012">Acyltransferase</keyword>
<dbReference type="PANTHER" id="PTHR31061">
    <property type="entry name" value="LD22376P"/>
    <property type="match status" value="1"/>
</dbReference>
<feature type="transmembrane region" description="Helical" evidence="1">
    <location>
        <begin position="139"/>
        <end position="156"/>
    </location>
</feature>
<feature type="transmembrane region" description="Helical" evidence="1">
    <location>
        <begin position="85"/>
        <end position="103"/>
    </location>
</feature>
<feature type="transmembrane region" description="Helical" evidence="1">
    <location>
        <begin position="252"/>
        <end position="276"/>
    </location>
</feature>
<sequence>MTPTTTRLISLDALRGFTIAAMILVNYPGSWNHVFPPLLHASWNGLTMTDFIYPFFLFIVGVSVAFAYTKRLQGGFPKEEMYKKILVRSLKIFLVGVFLNLIPDFNFSEMRITGVLQRIAIVFLVCAFLFLHTDWKKQVYLAGGILLSYWLAMTLIPTPDEGKVMLEPGRNLAAWIDRILLPGRMWEGNWDPEGLFSTLPAIVTGILGLLAGKILLADNNQQLKANYLMALGVPLVLLGLLWAQVFPINKHLWTSSFTLVTGGTAFIALGACYFLVDVLGKQKGTRAGIIFGANAITVYVLADILSLLFYRAEFAGTSLNMHFLNGLTSSGLPAKLASLLYALLFVGINFIPAYLLYKRKIFIKL</sequence>
<accession>A0A1M7Q4Y3</accession>
<name>A0A1M7Q4Y3_9BACT</name>
<protein>
    <submittedName>
        <fullName evidence="3">Predicted acyltransferase</fullName>
    </submittedName>
</protein>
<dbReference type="EMBL" id="FRCY01000014">
    <property type="protein sequence ID" value="SHN25388.1"/>
    <property type="molecule type" value="Genomic_DNA"/>
</dbReference>
<feature type="transmembrane region" description="Helical" evidence="1">
    <location>
        <begin position="332"/>
        <end position="357"/>
    </location>
</feature>